<proteinExistence type="predicted"/>
<evidence type="ECO:0008006" key="9">
    <source>
        <dbReference type="Google" id="ProtNLM"/>
    </source>
</evidence>
<dbReference type="EMBL" id="CP053021">
    <property type="protein sequence ID" value="QJR03952.1"/>
    <property type="molecule type" value="Genomic_DNA"/>
</dbReference>
<evidence type="ECO:0000313" key="7">
    <source>
        <dbReference type="Proteomes" id="UP000502611"/>
    </source>
</evidence>
<dbReference type="PATRIC" id="fig|13690.10.peg.3577"/>
<gene>
    <name evidence="2" type="ORF">CP98_03494</name>
    <name evidence="5" type="ORF">H3V42_25440</name>
    <name evidence="4" type="ORF">HH800_18160</name>
    <name evidence="3" type="ORF">N5J77_02370</name>
</gene>
<reference evidence="5 8" key="3">
    <citation type="submission" date="2020-07" db="EMBL/GenBank/DDBJ databases">
        <title>Whole genome sequence of Sphingobium yanoikuyae A3.</title>
        <authorList>
            <person name="Han S.-S."/>
        </authorList>
    </citation>
    <scope>NUCLEOTIDE SEQUENCE [LARGE SCALE GENOMIC DNA]</scope>
    <source>
        <strain evidence="5 8">A3</strain>
    </source>
</reference>
<dbReference type="EMBL" id="JGVR01000022">
    <property type="protein sequence ID" value="KEZ17492.1"/>
    <property type="molecule type" value="Genomic_DNA"/>
</dbReference>
<feature type="transmembrane region" description="Helical" evidence="1">
    <location>
        <begin position="21"/>
        <end position="41"/>
    </location>
</feature>
<sequence>MSPEDQDQVRARQKSRALVTGLLLGFLAILFFAITLAKIGASHNI</sequence>
<evidence type="ECO:0000313" key="6">
    <source>
        <dbReference type="Proteomes" id="UP000028534"/>
    </source>
</evidence>
<dbReference type="Proteomes" id="UP000502611">
    <property type="component" value="Chromosome"/>
</dbReference>
<evidence type="ECO:0000313" key="3">
    <source>
        <dbReference type="EMBL" id="MDH2129953.1"/>
    </source>
</evidence>
<accession>A0A084EHQ0</accession>
<protein>
    <recommendedName>
        <fullName evidence="9">Cytochrome C oxidase assembly protein</fullName>
    </recommendedName>
</protein>
<name>A0A084EHQ0_SPHYA</name>
<keyword evidence="1" id="KW-1133">Transmembrane helix</keyword>
<dbReference type="Proteomes" id="UP000028534">
    <property type="component" value="Unassembled WGS sequence"/>
</dbReference>
<dbReference type="EMBL" id="CP060122">
    <property type="protein sequence ID" value="QNG45128.1"/>
    <property type="molecule type" value="Genomic_DNA"/>
</dbReference>
<evidence type="ECO:0000313" key="4">
    <source>
        <dbReference type="EMBL" id="QJR03952.1"/>
    </source>
</evidence>
<reference evidence="2 6" key="1">
    <citation type="submission" date="2014-03" db="EMBL/GenBank/DDBJ databases">
        <title>Genome sequence of Sphingobium yanoikuyae B1.</title>
        <authorList>
            <person name="Gan H.M."/>
            <person name="Gan H.Y."/>
            <person name="Savka M.A."/>
        </authorList>
    </citation>
    <scope>NUCLEOTIDE SEQUENCE [LARGE SCALE GENOMIC DNA]</scope>
    <source>
        <strain evidence="2 6">B1</strain>
    </source>
</reference>
<keyword evidence="1" id="KW-0812">Transmembrane</keyword>
<dbReference type="EMBL" id="JAOCKX010000002">
    <property type="protein sequence ID" value="MDH2129953.1"/>
    <property type="molecule type" value="Genomic_DNA"/>
</dbReference>
<evidence type="ECO:0000256" key="1">
    <source>
        <dbReference type="SAM" id="Phobius"/>
    </source>
</evidence>
<evidence type="ECO:0000313" key="8">
    <source>
        <dbReference type="Proteomes" id="UP000515377"/>
    </source>
</evidence>
<dbReference type="GeneID" id="57780367"/>
<dbReference type="RefSeq" id="WP_010339616.1">
    <property type="nucleotide sequence ID" value="NZ_CALUBW010000206.1"/>
</dbReference>
<dbReference type="Proteomes" id="UP001162318">
    <property type="component" value="Unassembled WGS sequence"/>
</dbReference>
<dbReference type="AlphaFoldDB" id="A0A084EHQ0"/>
<organism evidence="2 6">
    <name type="scientific">Sphingobium yanoikuyae</name>
    <name type="common">Sphingomonas yanoikuyae</name>
    <dbReference type="NCBI Taxonomy" id="13690"/>
    <lineage>
        <taxon>Bacteria</taxon>
        <taxon>Pseudomonadati</taxon>
        <taxon>Pseudomonadota</taxon>
        <taxon>Alphaproteobacteria</taxon>
        <taxon>Sphingomonadales</taxon>
        <taxon>Sphingomonadaceae</taxon>
        <taxon>Sphingobium</taxon>
    </lineage>
</organism>
<reference evidence="3" key="4">
    <citation type="submission" date="2022-09" db="EMBL/GenBank/DDBJ databases">
        <title>Intensive care unit water sources are persistently colonized with multi-drug resistant bacteria and are the site of extensive horizontal gene transfer of antibiotic resistance genes.</title>
        <authorList>
            <person name="Diorio-Toth L."/>
        </authorList>
    </citation>
    <scope>NUCLEOTIDE SEQUENCE</scope>
    <source>
        <strain evidence="3">GD03659</strain>
    </source>
</reference>
<evidence type="ECO:0000313" key="2">
    <source>
        <dbReference type="EMBL" id="KEZ17492.1"/>
    </source>
</evidence>
<dbReference type="Proteomes" id="UP000515377">
    <property type="component" value="Chromosome"/>
</dbReference>
<reference evidence="4 7" key="2">
    <citation type="submission" date="2020-04" db="EMBL/GenBank/DDBJ databases">
        <title>The Whole Genome Analysis of High salt-tolerant Sphingobium yanoikuyae YC-XJ2 with Aryl organophosphorus flame retardants (aryl-OPFRs)-degrading capacity and characteristics of Related phosphotriesterase.</title>
        <authorList>
            <person name="Li X."/>
        </authorList>
    </citation>
    <scope>NUCLEOTIDE SEQUENCE [LARGE SCALE GENOMIC DNA]</scope>
    <source>
        <strain evidence="4 7">YC-XJ2</strain>
    </source>
</reference>
<keyword evidence="1" id="KW-0472">Membrane</keyword>
<evidence type="ECO:0000313" key="5">
    <source>
        <dbReference type="EMBL" id="QNG45128.1"/>
    </source>
</evidence>